<evidence type="ECO:0000256" key="1">
    <source>
        <dbReference type="ARBA" id="ARBA00004123"/>
    </source>
</evidence>
<dbReference type="EMBL" id="JAZGQO010000021">
    <property type="protein sequence ID" value="KAK6166257.1"/>
    <property type="molecule type" value="Genomic_DNA"/>
</dbReference>
<evidence type="ECO:0000259" key="14">
    <source>
        <dbReference type="PROSITE" id="PS51134"/>
    </source>
</evidence>
<name>A0AAN8FXP2_PATCE</name>
<keyword evidence="4 13" id="KW-0863">Zinc-finger</keyword>
<evidence type="ECO:0000256" key="9">
    <source>
        <dbReference type="ARBA" id="ARBA00023242"/>
    </source>
</evidence>
<comment type="caution">
    <text evidence="15">The sequence shown here is derived from an EMBL/GenBank/DDBJ whole genome shotgun (WGS) entry which is preliminary data.</text>
</comment>
<keyword evidence="3" id="KW-0479">Metal-binding</keyword>
<evidence type="ECO:0000256" key="2">
    <source>
        <dbReference type="ARBA" id="ARBA00010857"/>
    </source>
</evidence>
<dbReference type="SUPFAM" id="SSF47954">
    <property type="entry name" value="Cyclin-like"/>
    <property type="match status" value="1"/>
</dbReference>
<accession>A0AAN8FXP2</accession>
<sequence>MICRVCNSDSIVEDEGTLVCSNCGTIVDAQVLQLKHRVDEEGGNNYIHFDVKLSGKRKYTAEPEYLHKGRLRTENLCERLKLPKHLTEEALQYFVKLYYMDTFKGKKSDSKLCLASVTAYIVARMHNYPVLIKDILSLLENDTERDVFHVTLRNAKLGLNIFFPSLSAEESTTSILEKSRFPASLIDQTIELVKMSSELWKQHCLMPETVVVACAHISWLGSDLCDNLKLTIPKFCERFFLSKHSNSRIISIQLKNKLCKMAECIPWVGKVTEKKVAMYLPDIISYQRTLFSKAFDNAEFLEELFPKRPKPDTSIVEEENTKIDEKIRRENPKLHYTELDEDEFQNEMDEYIKTDAERQFFEEIQIMNKL</sequence>
<dbReference type="InterPro" id="IPR000812">
    <property type="entry name" value="TFIIB"/>
</dbReference>
<dbReference type="Pfam" id="PF00382">
    <property type="entry name" value="TFIIB"/>
    <property type="match status" value="1"/>
</dbReference>
<protein>
    <recommendedName>
        <fullName evidence="10">Transcription factor IIIB 50 kDa subunit</fullName>
    </recommendedName>
    <alternativeName>
        <fullName evidence="11">B-related factor 2</fullName>
    </alternativeName>
</protein>
<dbReference type="AlphaFoldDB" id="A0AAN8FXP2"/>
<gene>
    <name evidence="15" type="ORF">SNE40_023002</name>
</gene>
<evidence type="ECO:0000256" key="12">
    <source>
        <dbReference type="ARBA" id="ARBA00045875"/>
    </source>
</evidence>
<dbReference type="Gene3D" id="1.10.472.170">
    <property type="match status" value="1"/>
</dbReference>
<dbReference type="GO" id="GO:0001006">
    <property type="term" value="F:RNA polymerase III type 3 promoter sequence-specific DNA binding"/>
    <property type="evidence" value="ECO:0007669"/>
    <property type="project" value="TreeGrafter"/>
</dbReference>
<dbReference type="InterPro" id="IPR013137">
    <property type="entry name" value="Znf_TFIIB"/>
</dbReference>
<dbReference type="GO" id="GO:0017025">
    <property type="term" value="F:TBP-class protein binding"/>
    <property type="evidence" value="ECO:0007669"/>
    <property type="project" value="InterPro"/>
</dbReference>
<feature type="domain" description="TFIIB-type" evidence="14">
    <location>
        <begin position="1"/>
        <end position="28"/>
    </location>
</feature>
<evidence type="ECO:0000256" key="11">
    <source>
        <dbReference type="ARBA" id="ARBA00042630"/>
    </source>
</evidence>
<dbReference type="GO" id="GO:0070897">
    <property type="term" value="P:transcription preinitiation complex assembly"/>
    <property type="evidence" value="ECO:0007669"/>
    <property type="project" value="InterPro"/>
</dbReference>
<keyword evidence="7" id="KW-0010">Activator</keyword>
<dbReference type="PROSITE" id="PS51134">
    <property type="entry name" value="ZF_TFIIB"/>
    <property type="match status" value="1"/>
</dbReference>
<dbReference type="Proteomes" id="UP001347796">
    <property type="component" value="Unassembled WGS sequence"/>
</dbReference>
<evidence type="ECO:0000256" key="13">
    <source>
        <dbReference type="PROSITE-ProRule" id="PRU00469"/>
    </source>
</evidence>
<evidence type="ECO:0000256" key="5">
    <source>
        <dbReference type="ARBA" id="ARBA00022833"/>
    </source>
</evidence>
<evidence type="ECO:0000313" key="16">
    <source>
        <dbReference type="Proteomes" id="UP001347796"/>
    </source>
</evidence>
<dbReference type="InterPro" id="IPR054078">
    <property type="entry name" value="BRF2-like_C"/>
</dbReference>
<dbReference type="PANTHER" id="PTHR11618">
    <property type="entry name" value="TRANSCRIPTION INITIATION FACTOR IIB-RELATED"/>
    <property type="match status" value="1"/>
</dbReference>
<dbReference type="InterPro" id="IPR036915">
    <property type="entry name" value="Cyclin-like_sf"/>
</dbReference>
<evidence type="ECO:0000256" key="6">
    <source>
        <dbReference type="ARBA" id="ARBA00023015"/>
    </source>
</evidence>
<keyword evidence="16" id="KW-1185">Reference proteome</keyword>
<evidence type="ECO:0000256" key="10">
    <source>
        <dbReference type="ARBA" id="ARBA00039848"/>
    </source>
</evidence>
<organism evidence="15 16">
    <name type="scientific">Patella caerulea</name>
    <name type="common">Rayed Mediterranean limpet</name>
    <dbReference type="NCBI Taxonomy" id="87958"/>
    <lineage>
        <taxon>Eukaryota</taxon>
        <taxon>Metazoa</taxon>
        <taxon>Spiralia</taxon>
        <taxon>Lophotrochozoa</taxon>
        <taxon>Mollusca</taxon>
        <taxon>Gastropoda</taxon>
        <taxon>Patellogastropoda</taxon>
        <taxon>Patelloidea</taxon>
        <taxon>Patellidae</taxon>
        <taxon>Patella</taxon>
    </lineage>
</organism>
<evidence type="ECO:0000256" key="8">
    <source>
        <dbReference type="ARBA" id="ARBA00023163"/>
    </source>
</evidence>
<comment type="subcellular location">
    <subcellularLocation>
        <location evidence="1">Nucleus</location>
    </subcellularLocation>
</comment>
<dbReference type="GO" id="GO:0005634">
    <property type="term" value="C:nucleus"/>
    <property type="evidence" value="ECO:0007669"/>
    <property type="project" value="UniProtKB-SubCell"/>
</dbReference>
<comment type="function">
    <text evidence="12">General activator of RNA polymerase III transcription. Factor exclusively required for RNA polymerase III transcription of genes with promoter elements upstream of the initiation sites. Contributes to the regulation of gene expression; functions as activator in the absence of oxidative stress. Down-regulates expression of target genes in response to oxidative stress. Overexpression protects cells against apoptosis in response to oxidative stress.</text>
</comment>
<comment type="similarity">
    <text evidence="2">Belongs to the TFIIB family.</text>
</comment>
<dbReference type="GO" id="GO:0000126">
    <property type="term" value="C:transcription factor TFIIIB complex"/>
    <property type="evidence" value="ECO:0007669"/>
    <property type="project" value="TreeGrafter"/>
</dbReference>
<evidence type="ECO:0000256" key="3">
    <source>
        <dbReference type="ARBA" id="ARBA00022723"/>
    </source>
</evidence>
<dbReference type="GO" id="GO:0000995">
    <property type="term" value="F:RNA polymerase III general transcription initiation factor activity"/>
    <property type="evidence" value="ECO:0007669"/>
    <property type="project" value="TreeGrafter"/>
</dbReference>
<dbReference type="Pfam" id="PF21886">
    <property type="entry name" value="BRF2-like_C_cyclin_rpt"/>
    <property type="match status" value="1"/>
</dbReference>
<keyword evidence="8" id="KW-0804">Transcription</keyword>
<dbReference type="GO" id="GO:0097550">
    <property type="term" value="C:transcription preinitiation complex"/>
    <property type="evidence" value="ECO:0007669"/>
    <property type="project" value="TreeGrafter"/>
</dbReference>
<dbReference type="InterPro" id="IPR013150">
    <property type="entry name" value="TFIIB_cyclin"/>
</dbReference>
<keyword evidence="9" id="KW-0539">Nucleus</keyword>
<evidence type="ECO:0000256" key="4">
    <source>
        <dbReference type="ARBA" id="ARBA00022771"/>
    </source>
</evidence>
<dbReference type="GO" id="GO:0008270">
    <property type="term" value="F:zinc ion binding"/>
    <property type="evidence" value="ECO:0007669"/>
    <property type="project" value="UniProtKB-KW"/>
</dbReference>
<keyword evidence="6" id="KW-0805">Transcription regulation</keyword>
<proteinExistence type="inferred from homology"/>
<keyword evidence="5" id="KW-0862">Zinc</keyword>
<reference evidence="15 16" key="1">
    <citation type="submission" date="2024-01" db="EMBL/GenBank/DDBJ databases">
        <title>The genome of the rayed Mediterranean limpet Patella caerulea (Linnaeus, 1758).</title>
        <authorList>
            <person name="Anh-Thu Weber A."/>
            <person name="Halstead-Nussloch G."/>
        </authorList>
    </citation>
    <scope>NUCLEOTIDE SEQUENCE [LARGE SCALE GENOMIC DNA]</scope>
    <source>
        <strain evidence="15">AATW-2023a</strain>
        <tissue evidence="15">Whole specimen</tissue>
    </source>
</reference>
<dbReference type="PANTHER" id="PTHR11618:SF4">
    <property type="entry name" value="TRANSCRIPTION FACTOR IIIB 90 KDA SUBUNIT"/>
    <property type="match status" value="1"/>
</dbReference>
<dbReference type="SUPFAM" id="SSF57783">
    <property type="entry name" value="Zinc beta-ribbon"/>
    <property type="match status" value="1"/>
</dbReference>
<evidence type="ECO:0000256" key="7">
    <source>
        <dbReference type="ARBA" id="ARBA00023159"/>
    </source>
</evidence>
<evidence type="ECO:0000313" key="15">
    <source>
        <dbReference type="EMBL" id="KAK6166257.1"/>
    </source>
</evidence>